<proteinExistence type="predicted"/>
<sequence>MAAGCASLRPDSWKDAHRMKSDCPICPQPAPTLRVIDLRGVSVDTCTRCHGHWLDAGELERLAPGWRTEAVQAALPTATRRCRHTRHHVSATHELCGLCGAPAARCPSCAEFLSQVRTEVCSVDLCGSCHGLWLDANELKALIDWHQRSKRSLVVGAAVVGTAAAAAAAAAALSQVTAGSPERSRAAEVLTASLERAGDAADVVEVGEMLVVTVEAASEGLGSAAGAAVEGANVVGEAVGGLLEVVAGLFH</sequence>
<feature type="domain" description="Transcription factor zinc-finger" evidence="1">
    <location>
        <begin position="105"/>
        <end position="143"/>
    </location>
</feature>
<accession>A0A540X844</accession>
<evidence type="ECO:0000259" key="1">
    <source>
        <dbReference type="Pfam" id="PF13453"/>
    </source>
</evidence>
<gene>
    <name evidence="2" type="ORF">FJV41_03660</name>
</gene>
<organism evidence="2 3">
    <name type="scientific">Myxococcus llanfairpwllgwyngyllgogerychwyrndrobwllllantysiliogogogochensis</name>
    <dbReference type="NCBI Taxonomy" id="2590453"/>
    <lineage>
        <taxon>Bacteria</taxon>
        <taxon>Pseudomonadati</taxon>
        <taxon>Myxococcota</taxon>
        <taxon>Myxococcia</taxon>
        <taxon>Myxococcales</taxon>
        <taxon>Cystobacterineae</taxon>
        <taxon>Myxococcaceae</taxon>
        <taxon>Myxococcus</taxon>
    </lineage>
</organism>
<dbReference type="OrthoDB" id="9814037at2"/>
<dbReference type="InterPro" id="IPR027392">
    <property type="entry name" value="TF_Znf"/>
</dbReference>
<dbReference type="Proteomes" id="UP000315369">
    <property type="component" value="Unassembled WGS sequence"/>
</dbReference>
<evidence type="ECO:0000313" key="3">
    <source>
        <dbReference type="Proteomes" id="UP000315369"/>
    </source>
</evidence>
<dbReference type="AlphaFoldDB" id="A0A540X844"/>
<comment type="caution">
    <text evidence="2">The sequence shown here is derived from an EMBL/GenBank/DDBJ whole genome shotgun (WGS) entry which is preliminary data.</text>
</comment>
<keyword evidence="3" id="KW-1185">Reference proteome</keyword>
<protein>
    <recommendedName>
        <fullName evidence="1">Transcription factor zinc-finger domain-containing protein</fullName>
    </recommendedName>
</protein>
<evidence type="ECO:0000313" key="2">
    <source>
        <dbReference type="EMBL" id="TQF17392.1"/>
    </source>
</evidence>
<dbReference type="Pfam" id="PF13453">
    <property type="entry name" value="Zn_ribbon_TFIIB"/>
    <property type="match status" value="2"/>
</dbReference>
<reference evidence="2 3" key="1">
    <citation type="submission" date="2019-06" db="EMBL/GenBank/DDBJ databases">
        <authorList>
            <person name="Livingstone P."/>
            <person name="Whitworth D."/>
        </authorList>
    </citation>
    <scope>NUCLEOTIDE SEQUENCE [LARGE SCALE GENOMIC DNA]</scope>
    <source>
        <strain evidence="2 3">AM401</strain>
    </source>
</reference>
<dbReference type="EMBL" id="VIFM01000008">
    <property type="protein sequence ID" value="TQF17392.1"/>
    <property type="molecule type" value="Genomic_DNA"/>
</dbReference>
<name>A0A540X844_9BACT</name>
<feature type="domain" description="Transcription factor zinc-finger" evidence="1">
    <location>
        <begin position="22"/>
        <end position="62"/>
    </location>
</feature>